<keyword evidence="7" id="KW-0693">Viral RNA replication</keyword>
<keyword evidence="4 7" id="KW-0548">Nucleotidyltransferase</keyword>
<dbReference type="GO" id="GO:0006351">
    <property type="term" value="P:DNA-templated transcription"/>
    <property type="evidence" value="ECO:0007669"/>
    <property type="project" value="InterPro"/>
</dbReference>
<keyword evidence="3 7" id="KW-0808">Transferase</keyword>
<evidence type="ECO:0000313" key="8">
    <source>
        <dbReference type="EMBL" id="WWD77360.1"/>
    </source>
</evidence>
<evidence type="ECO:0000256" key="7">
    <source>
        <dbReference type="RuleBase" id="RU364050"/>
    </source>
</evidence>
<evidence type="ECO:0000256" key="6">
    <source>
        <dbReference type="ARBA" id="ARBA00048744"/>
    </source>
</evidence>
<dbReference type="InterPro" id="IPR001795">
    <property type="entry name" value="RNA-dir_pol_luteovirus"/>
</dbReference>
<evidence type="ECO:0000256" key="3">
    <source>
        <dbReference type="ARBA" id="ARBA00022679"/>
    </source>
</evidence>
<dbReference type="GO" id="GO:0000166">
    <property type="term" value="F:nucleotide binding"/>
    <property type="evidence" value="ECO:0007669"/>
    <property type="project" value="UniProtKB-KW"/>
</dbReference>
<dbReference type="InterPro" id="IPR043502">
    <property type="entry name" value="DNA/RNA_pol_sf"/>
</dbReference>
<proteinExistence type="predicted"/>
<dbReference type="GO" id="GO:0003968">
    <property type="term" value="F:RNA-directed RNA polymerase activity"/>
    <property type="evidence" value="ECO:0007669"/>
    <property type="project" value="UniProtKB-KW"/>
</dbReference>
<comment type="catalytic activity">
    <reaction evidence="6 7">
        <text>RNA(n) + a ribonucleoside 5'-triphosphate = RNA(n+1) + diphosphate</text>
        <dbReference type="Rhea" id="RHEA:21248"/>
        <dbReference type="Rhea" id="RHEA-COMP:14527"/>
        <dbReference type="Rhea" id="RHEA-COMP:17342"/>
        <dbReference type="ChEBI" id="CHEBI:33019"/>
        <dbReference type="ChEBI" id="CHEBI:61557"/>
        <dbReference type="ChEBI" id="CHEBI:140395"/>
        <dbReference type="EC" id="2.7.7.48"/>
    </reaction>
</comment>
<keyword evidence="2 7" id="KW-0696">RNA-directed RNA polymerase</keyword>
<dbReference type="EC" id="2.7.7.48" evidence="1 7"/>
<dbReference type="Pfam" id="PF02123">
    <property type="entry name" value="RdRP_4"/>
    <property type="match status" value="1"/>
</dbReference>
<organism evidence="8">
    <name type="scientific">Rhizoctonia solani phlegivirus 7</name>
    <dbReference type="NCBI Taxonomy" id="3162551"/>
    <lineage>
        <taxon>Viruses</taxon>
        <taxon>Riboviria</taxon>
        <taxon>Orthornavirae</taxon>
        <taxon>Duplornaviricota</taxon>
        <taxon>Chrymotiviricetes</taxon>
        <taxon>Ghabrivirales</taxon>
        <taxon>Alphatotivirineae</taxon>
        <taxon>Phlegiviridae</taxon>
        <taxon>Phlegivirus</taxon>
    </lineage>
</organism>
<name>A0AAU6NE17_9VIRU</name>
<dbReference type="SUPFAM" id="SSF56672">
    <property type="entry name" value="DNA/RNA polymerases"/>
    <property type="match status" value="1"/>
</dbReference>
<sequence length="1441" mass="161273">MMKVVELCNLLTPELSAEKSDAGEQRKQKIKNKKFRPLSELESATLSRWGGSAYDPSGRGGSERRDTIIDEPAAHDNVEIPAGARKPKLIVYIPSGGGKTTLTTAYPYLYSDPDDIGAFLSSMSPQKAARFTDADWEERNRRIRDMYSALPPNKDIILSWHPRTLPVWMRRGVRQVVVLPPANDVRLNQISRQSLIDLEGAYDRLYLNHNQWPRMHSFLKAMTYVAPSDAPQGQAAFTGLEKARILLPDFVNASVKLGKGGHPTAKDYEALISGQDSLDLYHAKGLIDSRTYTYLLESAYAGQKHDIWYQSVNVRDPSIIEENRTIEDAINRGFSGSLRHSLPIYDTNTILHKRTTKRTIEYATVKTAEIEERAIDTLQVVVCDRNLCIYLFGREVPTLPDVIPQTGLYRTTDSERIPNGSMVRVSYYSAYFFYKNSGAAQKLARKMALTITKTRPLYEGERSAKIGLSKDTGYKGTPKYRPFGRAAKDWHKLMTAGLSALEAAVVDKQTLRRAHHTEQLRIERGLDGSRILKHDTDPAIQLAIRKAVSTVFNQVLDGCVDPELLSYLWPEPDPEIGARTRVDNDLLAKLLPRVPDLVGVAYTRTLLYTTGGLTQQAFAGLVMATLAGKKSALLINALLQAGFASHGIKHWVETTKAIHTLARRSHSLPHALTHLRDVGNVALAGQDWATTELMYLNTLGGRIQDELLANDGFVAKRLPVPAAHFMPGIEGTRQEQCAAWDESVRSSMTEMQLAAEKAIARKKDMTPAEFHAQFIQLAPPGSVNQLKEKAFKWVKGDMRDVHKRLLLDSLPTEFMWEALDEYKPQLFTNAQAKTETAAKLRQIVPGPDVHWLIESMAVYSAEEGIYRLSQEFTLETDPAHILGDIEERRIRTMLKNVTVASDYADFNFLHLIPEMKKWWASIRAAAAKHTGPGDWNGTNYPGHVVKCCDWLMAALDAMYVREVGGDGKFYLVRRGLWSGWRTTSLINNSFNYIYAKAIRADVARILGFDPVVKYRLNGDDGDALMRGVAAGLLYLRHLNLAELDIQAEKQLVTRMCTEYLRILTEDGKVYGSMYRSISSFIGSDLQAPVVDKGQSYVSGTSTAMNMLVRRGFDESNMDLIRDDILLHFASVKTQKPDGTTVVAQLRNVDALYVPASQGGFGCVRIGQTAVPQLATAMRWPNLKARKVIENAPHFGVKAMMSQLYVRFSEAGLDTSVLAAVEEEAKSVVASKEGNEFNRASDNYVRLKMAEHIEKLNNSKVAKLPKTKPNGPEPSVIKDTVRTAILRLLDGDAEAIRREAMTPLDEAVSRQVARVLGLASITPNIIMNFRDASTGRALGFKEVAGAMGMRLPVTDLLDALYPSQVIELGFDNAIIPNRDVRDVMGAELQPIIDIIQAECLRACWTVMYDKNDKIQQYNNIIEWCNYYIVHHFNVRYRTIYRL</sequence>
<dbReference type="EMBL" id="MW574448">
    <property type="protein sequence ID" value="WWD77360.1"/>
    <property type="molecule type" value="Genomic_RNA"/>
</dbReference>
<evidence type="ECO:0000256" key="2">
    <source>
        <dbReference type="ARBA" id="ARBA00022484"/>
    </source>
</evidence>
<evidence type="ECO:0000256" key="1">
    <source>
        <dbReference type="ARBA" id="ARBA00012494"/>
    </source>
</evidence>
<accession>A0AAU6NE17</accession>
<dbReference type="GO" id="GO:0003723">
    <property type="term" value="F:RNA binding"/>
    <property type="evidence" value="ECO:0007669"/>
    <property type="project" value="InterPro"/>
</dbReference>
<evidence type="ECO:0000256" key="4">
    <source>
        <dbReference type="ARBA" id="ARBA00022695"/>
    </source>
</evidence>
<evidence type="ECO:0000256" key="5">
    <source>
        <dbReference type="ARBA" id="ARBA00022741"/>
    </source>
</evidence>
<protein>
    <recommendedName>
        <fullName evidence="1 7">RNA-directed RNA polymerase</fullName>
        <ecNumber evidence="1 7">2.7.7.48</ecNumber>
    </recommendedName>
</protein>
<reference evidence="8" key="1">
    <citation type="submission" date="2021-02" db="EMBL/GenBank/DDBJ databases">
        <authorList>
            <person name="Urzo M.L.R."/>
            <person name="Kondo H."/>
            <person name="Guinto T.D."/>
            <person name="Cope A.E."/>
            <person name="Budot B.O."/>
            <person name="Suzuki N."/>
        </authorList>
    </citation>
    <scope>NUCLEOTIDE SEQUENCE</scope>
    <source>
        <strain evidence="8">Tar-Rs-5</strain>
    </source>
</reference>
<keyword evidence="5 7" id="KW-0547">Nucleotide-binding</keyword>